<protein>
    <submittedName>
        <fullName evidence="2">Uncharacterized protein</fullName>
    </submittedName>
</protein>
<proteinExistence type="predicted"/>
<evidence type="ECO:0000313" key="3">
    <source>
        <dbReference type="Proteomes" id="UP000191153"/>
    </source>
</evidence>
<gene>
    <name evidence="2" type="ORF">SAMN02745174_02359</name>
</gene>
<keyword evidence="1" id="KW-0812">Transmembrane</keyword>
<feature type="transmembrane region" description="Helical" evidence="1">
    <location>
        <begin position="29"/>
        <end position="48"/>
    </location>
</feature>
<dbReference type="RefSeq" id="WP_078694787.1">
    <property type="nucleotide sequence ID" value="NZ_FUWX01000025.1"/>
</dbReference>
<dbReference type="Proteomes" id="UP000191153">
    <property type="component" value="Unassembled WGS sequence"/>
</dbReference>
<keyword evidence="3" id="KW-1185">Reference proteome</keyword>
<keyword evidence="1" id="KW-1133">Transmembrane helix</keyword>
<accession>A0A1T4QK57</accession>
<name>A0A1T4QK57_9FUSO</name>
<reference evidence="2 3" key="1">
    <citation type="submission" date="2017-02" db="EMBL/GenBank/DDBJ databases">
        <authorList>
            <person name="Peterson S.W."/>
        </authorList>
    </citation>
    <scope>NUCLEOTIDE SEQUENCE [LARGE SCALE GENOMIC DNA]</scope>
    <source>
        <strain evidence="2 3">ATCC 700028</strain>
    </source>
</reference>
<evidence type="ECO:0000313" key="2">
    <source>
        <dbReference type="EMBL" id="SKA04173.1"/>
    </source>
</evidence>
<feature type="transmembrane region" description="Helical" evidence="1">
    <location>
        <begin position="7"/>
        <end position="23"/>
    </location>
</feature>
<dbReference type="EMBL" id="FUWX01000025">
    <property type="protein sequence ID" value="SKA04173.1"/>
    <property type="molecule type" value="Genomic_DNA"/>
</dbReference>
<dbReference type="STRING" id="180163.SAMN02745174_02359"/>
<dbReference type="AlphaFoldDB" id="A0A1T4QK57"/>
<sequence>MKIKNKKIQILILLVLVIIFNLFDVYMESYSISSTIFPLTIIISWILINKNFKKSKELLTKIFGKQEKIILNIIKIFKRN</sequence>
<evidence type="ECO:0000256" key="1">
    <source>
        <dbReference type="SAM" id="Phobius"/>
    </source>
</evidence>
<organism evidence="2 3">
    <name type="scientific">Cetobacterium ceti</name>
    <dbReference type="NCBI Taxonomy" id="180163"/>
    <lineage>
        <taxon>Bacteria</taxon>
        <taxon>Fusobacteriati</taxon>
        <taxon>Fusobacteriota</taxon>
        <taxon>Fusobacteriia</taxon>
        <taxon>Fusobacteriales</taxon>
        <taxon>Fusobacteriaceae</taxon>
        <taxon>Cetobacterium</taxon>
    </lineage>
</organism>
<keyword evidence="1" id="KW-0472">Membrane</keyword>